<accession>A0A7W6K4D5</accession>
<proteinExistence type="predicted"/>
<name>A0A7W6K4D5_9HYPH</name>
<protein>
    <submittedName>
        <fullName evidence="1">N-formylglutamate amidohydrolase</fullName>
    </submittedName>
</protein>
<dbReference type="Pfam" id="PF05013">
    <property type="entry name" value="FGase"/>
    <property type="match status" value="1"/>
</dbReference>
<sequence length="292" mass="32313">MKTILDALRDETIDGVLSVIAPRGALVPMVFDSPHSGLDLPADFNPAVSAERVRVAADTHVDDLFSSAPTVGAPLLKAHFPRSFLDVNRSLLDMDPQLVDGPWPHPLRDSPTAKRGMGLMWRFAWGDEPMYSDPMSVIEAETRIGRYWYPYHARLASLLNTVYARFGRVYHLNCHSMTAVGHAISSDPAGTVRADICLGDLHGSSASKEFVAVIAQTLQAEGLDVAFNKPFRGAELVTAYSNPAHGRHSVQFEINRKLYMDETTRERTADYDALKQVLTRMNQTLADYASQQ</sequence>
<dbReference type="RefSeq" id="WP_183794080.1">
    <property type="nucleotide sequence ID" value="NZ_JACIDU010000016.1"/>
</dbReference>
<comment type="caution">
    <text evidence="1">The sequence shown here is derived from an EMBL/GenBank/DDBJ whole genome shotgun (WGS) entry which is preliminary data.</text>
</comment>
<dbReference type="Gene3D" id="3.40.630.40">
    <property type="entry name" value="Zn-dependent exopeptidases"/>
    <property type="match status" value="1"/>
</dbReference>
<organism evidence="1 2">
    <name type="scientific">Allorhizobium borbori</name>
    <dbReference type="NCBI Taxonomy" id="485907"/>
    <lineage>
        <taxon>Bacteria</taxon>
        <taxon>Pseudomonadati</taxon>
        <taxon>Pseudomonadota</taxon>
        <taxon>Alphaproteobacteria</taxon>
        <taxon>Hyphomicrobiales</taxon>
        <taxon>Rhizobiaceae</taxon>
        <taxon>Rhizobium/Agrobacterium group</taxon>
        <taxon>Allorhizobium</taxon>
    </lineage>
</organism>
<keyword evidence="1" id="KW-0378">Hydrolase</keyword>
<dbReference type="SUPFAM" id="SSF53187">
    <property type="entry name" value="Zn-dependent exopeptidases"/>
    <property type="match status" value="1"/>
</dbReference>
<dbReference type="Proteomes" id="UP000584824">
    <property type="component" value="Unassembled WGS sequence"/>
</dbReference>
<dbReference type="EMBL" id="JACIDU010000016">
    <property type="protein sequence ID" value="MBB4105003.1"/>
    <property type="molecule type" value="Genomic_DNA"/>
</dbReference>
<dbReference type="GO" id="GO:0016787">
    <property type="term" value="F:hydrolase activity"/>
    <property type="evidence" value="ECO:0007669"/>
    <property type="project" value="UniProtKB-KW"/>
</dbReference>
<gene>
    <name evidence="1" type="ORF">GGQ66_003586</name>
</gene>
<keyword evidence="2" id="KW-1185">Reference proteome</keyword>
<evidence type="ECO:0000313" key="2">
    <source>
        <dbReference type="Proteomes" id="UP000584824"/>
    </source>
</evidence>
<evidence type="ECO:0000313" key="1">
    <source>
        <dbReference type="EMBL" id="MBB4105003.1"/>
    </source>
</evidence>
<dbReference type="InterPro" id="IPR007709">
    <property type="entry name" value="N-FG_amidohydro"/>
</dbReference>
<reference evidence="1 2" key="1">
    <citation type="submission" date="2020-08" db="EMBL/GenBank/DDBJ databases">
        <title>Genomic Encyclopedia of Type Strains, Phase IV (KMG-IV): sequencing the most valuable type-strain genomes for metagenomic binning, comparative biology and taxonomic classification.</title>
        <authorList>
            <person name="Goeker M."/>
        </authorList>
    </citation>
    <scope>NUCLEOTIDE SEQUENCE [LARGE SCALE GENOMIC DNA]</scope>
    <source>
        <strain evidence="1 2">DSM 26385</strain>
    </source>
</reference>
<dbReference type="AlphaFoldDB" id="A0A7W6K4D5"/>